<gene>
    <name evidence="1" type="ORF">LAH08_02334</name>
    <name evidence="2" type="ORF">MED15_06211</name>
</gene>
<reference evidence="3 4" key="1">
    <citation type="submission" date="2018-03" db="EMBL/GenBank/DDBJ databases">
        <title>Defining the species Micromonospora saelicesensis and Micromonospora noduli under the framework of genomics.</title>
        <authorList>
            <person name="Riesco R."/>
            <person name="Trujillo M.E."/>
        </authorList>
    </citation>
    <scope>NUCLEOTIDE SEQUENCE [LARGE SCALE GENOMIC DNA]</scope>
    <source>
        <strain evidence="1 3">LAH08</strain>
        <strain evidence="2 4">MED15</strain>
    </source>
</reference>
<keyword evidence="4" id="KW-1185">Reference proteome</keyword>
<organism evidence="1 3">
    <name type="scientific">Micromonospora noduli</name>
    <dbReference type="NCBI Taxonomy" id="709876"/>
    <lineage>
        <taxon>Bacteria</taxon>
        <taxon>Bacillati</taxon>
        <taxon>Actinomycetota</taxon>
        <taxon>Actinomycetes</taxon>
        <taxon>Micromonosporales</taxon>
        <taxon>Micromonosporaceae</taxon>
        <taxon>Micromonospora</taxon>
    </lineage>
</organism>
<proteinExistence type="predicted"/>
<dbReference type="Proteomes" id="UP000248966">
    <property type="component" value="Unassembled WGS sequence"/>
</dbReference>
<comment type="caution">
    <text evidence="1">The sequence shown here is derived from an EMBL/GenBank/DDBJ whole genome shotgun (WGS) entry which is preliminary data.</text>
</comment>
<accession>A0A328NA14</accession>
<dbReference type="Proteomes" id="UP000249045">
    <property type="component" value="Unassembled WGS sequence"/>
</dbReference>
<name>A0A328NA14_9ACTN</name>
<evidence type="ECO:0000313" key="3">
    <source>
        <dbReference type="Proteomes" id="UP000248966"/>
    </source>
</evidence>
<sequence>MMIPAALRWLMIGPFVLGAGRLPIHWSIARRLVHSSCAFGFASLEPGDRFDTGAGYLGDELVAVVDAEGDVGGFDGERCSEVDEANMDTLAGDDQGSLAAGAAFNPYRF</sequence>
<evidence type="ECO:0000313" key="1">
    <source>
        <dbReference type="EMBL" id="RAO02823.1"/>
    </source>
</evidence>
<dbReference type="EMBL" id="PYAC01000042">
    <property type="protein sequence ID" value="RAO09919.1"/>
    <property type="molecule type" value="Genomic_DNA"/>
</dbReference>
<evidence type="ECO:0000313" key="4">
    <source>
        <dbReference type="Proteomes" id="UP000249045"/>
    </source>
</evidence>
<dbReference type="EMBL" id="PYAA01000012">
    <property type="protein sequence ID" value="RAO02823.1"/>
    <property type="molecule type" value="Genomic_DNA"/>
</dbReference>
<dbReference type="RefSeq" id="WP_167457768.1">
    <property type="nucleotide sequence ID" value="NZ_JBFAQI010000002.1"/>
</dbReference>
<evidence type="ECO:0000313" key="2">
    <source>
        <dbReference type="EMBL" id="RAO09919.1"/>
    </source>
</evidence>
<protein>
    <submittedName>
        <fullName evidence="1">Uncharacterized protein</fullName>
    </submittedName>
</protein>
<dbReference type="AlphaFoldDB" id="A0A328NA14"/>